<evidence type="ECO:0000313" key="2">
    <source>
        <dbReference type="Proteomes" id="UP000011713"/>
    </source>
</evidence>
<accession>M4BGW1</accession>
<dbReference type="AlphaFoldDB" id="M4BGW1"/>
<reference evidence="2" key="1">
    <citation type="journal article" date="2010" name="Science">
        <title>Signatures of adaptation to obligate biotrophy in the Hyaloperonospora arabidopsidis genome.</title>
        <authorList>
            <person name="Baxter L."/>
            <person name="Tripathy S."/>
            <person name="Ishaque N."/>
            <person name="Boot N."/>
            <person name="Cabral A."/>
            <person name="Kemen E."/>
            <person name="Thines M."/>
            <person name="Ah-Fong A."/>
            <person name="Anderson R."/>
            <person name="Badejoko W."/>
            <person name="Bittner-Eddy P."/>
            <person name="Boore J.L."/>
            <person name="Chibucos M.C."/>
            <person name="Coates M."/>
            <person name="Dehal P."/>
            <person name="Delehaunty K."/>
            <person name="Dong S."/>
            <person name="Downton P."/>
            <person name="Dumas B."/>
            <person name="Fabro G."/>
            <person name="Fronick C."/>
            <person name="Fuerstenberg S.I."/>
            <person name="Fulton L."/>
            <person name="Gaulin E."/>
            <person name="Govers F."/>
            <person name="Hughes L."/>
            <person name="Humphray S."/>
            <person name="Jiang R.H."/>
            <person name="Judelson H."/>
            <person name="Kamoun S."/>
            <person name="Kyung K."/>
            <person name="Meijer H."/>
            <person name="Minx P."/>
            <person name="Morris P."/>
            <person name="Nelson J."/>
            <person name="Phuntumart V."/>
            <person name="Qutob D."/>
            <person name="Rehmany A."/>
            <person name="Rougon-Cardoso A."/>
            <person name="Ryden P."/>
            <person name="Torto-Alalibo T."/>
            <person name="Studholme D."/>
            <person name="Wang Y."/>
            <person name="Win J."/>
            <person name="Wood J."/>
            <person name="Clifton S.W."/>
            <person name="Rogers J."/>
            <person name="Van den Ackerveken G."/>
            <person name="Jones J.D."/>
            <person name="McDowell J.M."/>
            <person name="Beynon J."/>
            <person name="Tyler B.M."/>
        </authorList>
    </citation>
    <scope>NUCLEOTIDE SEQUENCE [LARGE SCALE GENOMIC DNA]</scope>
    <source>
        <strain evidence="2">Emoy2</strain>
    </source>
</reference>
<protein>
    <submittedName>
        <fullName evidence="1">Uncharacterized protein</fullName>
    </submittedName>
</protein>
<proteinExistence type="predicted"/>
<reference evidence="1" key="2">
    <citation type="submission" date="2015-06" db="UniProtKB">
        <authorList>
            <consortium name="EnsemblProtists"/>
        </authorList>
    </citation>
    <scope>IDENTIFICATION</scope>
    <source>
        <strain evidence="1">Emoy2</strain>
    </source>
</reference>
<dbReference type="InParanoid" id="M4BGW1"/>
<dbReference type="HOGENOM" id="CLU_1716757_0_0_1"/>
<sequence length="153" mass="16869">MVVLALDSAKTAVGKQLHIPFGVHALKKADSEDANQAVERPEKLVWGPSAVKELDGDFALVKELDDVPENTVVRLDTIEESLGKYRSLRESFPEHLDDSLMAKKVRGFIFAADATEANSGADPDVFYSMVYRDRLLKDLGKVVRASHGRDEAT</sequence>
<dbReference type="EMBL" id="JH598246">
    <property type="status" value="NOT_ANNOTATED_CDS"/>
    <property type="molecule type" value="Genomic_DNA"/>
</dbReference>
<evidence type="ECO:0000313" key="1">
    <source>
        <dbReference type="EnsemblProtists" id="HpaP805636"/>
    </source>
</evidence>
<dbReference type="VEuPathDB" id="FungiDB:HpaG805636"/>
<organism evidence="1 2">
    <name type="scientific">Hyaloperonospora arabidopsidis (strain Emoy2)</name>
    <name type="common">Downy mildew agent</name>
    <name type="synonym">Peronospora arabidopsidis</name>
    <dbReference type="NCBI Taxonomy" id="559515"/>
    <lineage>
        <taxon>Eukaryota</taxon>
        <taxon>Sar</taxon>
        <taxon>Stramenopiles</taxon>
        <taxon>Oomycota</taxon>
        <taxon>Peronosporomycetes</taxon>
        <taxon>Peronosporales</taxon>
        <taxon>Peronosporaceae</taxon>
        <taxon>Hyaloperonospora</taxon>
    </lineage>
</organism>
<keyword evidence="2" id="KW-1185">Reference proteome</keyword>
<dbReference type="Proteomes" id="UP000011713">
    <property type="component" value="Unassembled WGS sequence"/>
</dbReference>
<name>M4BGW1_HYAAE</name>
<dbReference type="EnsemblProtists" id="HpaT805636">
    <property type="protein sequence ID" value="HpaP805636"/>
    <property type="gene ID" value="HpaG805636"/>
</dbReference>